<keyword evidence="7 8" id="KW-0472">Membrane</keyword>
<evidence type="ECO:0000313" key="10">
    <source>
        <dbReference type="Proteomes" id="UP000831290"/>
    </source>
</evidence>
<dbReference type="GO" id="GO:0005283">
    <property type="term" value="F:amino acid:sodium symporter activity"/>
    <property type="evidence" value="ECO:0007669"/>
    <property type="project" value="InterPro"/>
</dbReference>
<keyword evidence="3 8" id="KW-0813">Transport</keyword>
<dbReference type="Proteomes" id="UP000831290">
    <property type="component" value="Chromosome"/>
</dbReference>
<keyword evidence="4 8" id="KW-1003">Cell membrane</keyword>
<feature type="transmembrane region" description="Helical" evidence="8">
    <location>
        <begin position="392"/>
        <end position="409"/>
    </location>
</feature>
<reference evidence="9" key="1">
    <citation type="submission" date="2022-03" db="EMBL/GenBank/DDBJ databases">
        <title>Description of Abyssus ytuae gen. nov., sp. nov., a novel member of the family Flavobacteriaceae isolated from the sediment of Mariana Trench.</title>
        <authorList>
            <person name="Zhang J."/>
            <person name="Xu X."/>
        </authorList>
    </citation>
    <scope>NUCLEOTIDE SEQUENCE</scope>
    <source>
        <strain evidence="9">MT3330</strain>
    </source>
</reference>
<dbReference type="GO" id="GO:0005886">
    <property type="term" value="C:plasma membrane"/>
    <property type="evidence" value="ECO:0007669"/>
    <property type="project" value="UniProtKB-SubCell"/>
</dbReference>
<feature type="transmembrane region" description="Helical" evidence="8">
    <location>
        <begin position="144"/>
        <end position="164"/>
    </location>
</feature>
<feature type="transmembrane region" description="Helical" evidence="8">
    <location>
        <begin position="219"/>
        <end position="237"/>
    </location>
</feature>
<feature type="transmembrane region" description="Helical" evidence="8">
    <location>
        <begin position="311"/>
        <end position="332"/>
    </location>
</feature>
<feature type="transmembrane region" description="Helical" evidence="8">
    <location>
        <begin position="415"/>
        <end position="434"/>
    </location>
</feature>
<evidence type="ECO:0000256" key="2">
    <source>
        <dbReference type="ARBA" id="ARBA00009261"/>
    </source>
</evidence>
<dbReference type="EMBL" id="CP094358">
    <property type="protein sequence ID" value="UOB18572.1"/>
    <property type="molecule type" value="Genomic_DNA"/>
</dbReference>
<proteinExistence type="inferred from homology"/>
<evidence type="ECO:0000313" key="9">
    <source>
        <dbReference type="EMBL" id="UOB18572.1"/>
    </source>
</evidence>
<name>A0A9E6ZMJ2_9FLAO</name>
<dbReference type="KEGG" id="fbm:MQE35_04605"/>
<keyword evidence="8" id="KW-0769">Symport</keyword>
<evidence type="ECO:0000256" key="1">
    <source>
        <dbReference type="ARBA" id="ARBA00004651"/>
    </source>
</evidence>
<gene>
    <name evidence="9" type="ORF">MQE35_04605</name>
</gene>
<evidence type="ECO:0000256" key="8">
    <source>
        <dbReference type="RuleBase" id="RU363064"/>
    </source>
</evidence>
<dbReference type="InterPro" id="IPR001463">
    <property type="entry name" value="Na/Ala_symport"/>
</dbReference>
<feature type="transmembrane region" description="Helical" evidence="8">
    <location>
        <begin position="65"/>
        <end position="89"/>
    </location>
</feature>
<dbReference type="AlphaFoldDB" id="A0A9E6ZMJ2"/>
<dbReference type="PANTHER" id="PTHR30330">
    <property type="entry name" value="AGSS FAMILY TRANSPORTER, SODIUM-ALANINE"/>
    <property type="match status" value="1"/>
</dbReference>
<keyword evidence="10" id="KW-1185">Reference proteome</keyword>
<organism evidence="9 10">
    <name type="scientific">Abyssalbus ytuae</name>
    <dbReference type="NCBI Taxonomy" id="2926907"/>
    <lineage>
        <taxon>Bacteria</taxon>
        <taxon>Pseudomonadati</taxon>
        <taxon>Bacteroidota</taxon>
        <taxon>Flavobacteriia</taxon>
        <taxon>Flavobacteriales</taxon>
        <taxon>Flavobacteriaceae</taxon>
        <taxon>Abyssalbus</taxon>
    </lineage>
</organism>
<evidence type="ECO:0000256" key="7">
    <source>
        <dbReference type="ARBA" id="ARBA00023136"/>
    </source>
</evidence>
<feature type="transmembrane region" description="Helical" evidence="8">
    <location>
        <begin position="249"/>
        <end position="273"/>
    </location>
</feature>
<keyword evidence="6 8" id="KW-1133">Transmembrane helix</keyword>
<dbReference type="PRINTS" id="PR00175">
    <property type="entry name" value="NAALASMPORT"/>
</dbReference>
<protein>
    <submittedName>
        <fullName evidence="9">Alanine:cation symporter family protein</fullName>
    </submittedName>
</protein>
<feature type="transmembrane region" description="Helical" evidence="8">
    <location>
        <begin position="95"/>
        <end position="120"/>
    </location>
</feature>
<comment type="similarity">
    <text evidence="2 8">Belongs to the alanine or glycine:cation symporter (AGCS) (TC 2.A.25) family.</text>
</comment>
<evidence type="ECO:0000256" key="3">
    <source>
        <dbReference type="ARBA" id="ARBA00022448"/>
    </source>
</evidence>
<feature type="transmembrane region" description="Helical" evidence="8">
    <location>
        <begin position="184"/>
        <end position="207"/>
    </location>
</feature>
<dbReference type="RefSeq" id="WP_255845077.1">
    <property type="nucleotide sequence ID" value="NZ_CP094358.1"/>
</dbReference>
<evidence type="ECO:0000256" key="4">
    <source>
        <dbReference type="ARBA" id="ARBA00022475"/>
    </source>
</evidence>
<keyword evidence="5 8" id="KW-0812">Transmembrane</keyword>
<evidence type="ECO:0000256" key="6">
    <source>
        <dbReference type="ARBA" id="ARBA00022989"/>
    </source>
</evidence>
<sequence length="453" mass="49503">MESITRFIGQITSVTEWIMLFLIIGGGTFLVFYSGFRPYKYFRHSLKVVAGKYDKKDDSGNVSHFQALSSVIAATVGLGNISGVAIAIYHGGPGVVFWMWVTAIVGSCIKFYSCGLAILYRDKDKNGNILGGPMYYMKLGIKKYGKPLAVFFSMAALIGVLPAFTANQLTQSVMEVINPDQYYAIGTISWKIIIGVILIIITSLVIFGGLKSIVKASTAIVPFMVLLYMLVALFILVNNLSEVIPSFKLIFSQAFNFNTAAQGGLWGLILLGVRRAVFSNESGLGNAPMYHGQSKTNEPVQEGLVAMLGPFIDTILVCTITAIIIIISGVYVEKSSNGILLTLAAFEKLLYGFGDEILMVMVISFGISTLLTYSYYGTKSLTFLTGEKTGQYYNLIYIMSIIFAAVATVDLVVGLIDLAFALMSIPNMIAVLWLSPKMNVAMNNYFKRINEKA</sequence>
<evidence type="ECO:0000256" key="5">
    <source>
        <dbReference type="ARBA" id="ARBA00022692"/>
    </source>
</evidence>
<dbReference type="Pfam" id="PF01235">
    <property type="entry name" value="Na_Ala_symp"/>
    <property type="match status" value="1"/>
</dbReference>
<comment type="subcellular location">
    <subcellularLocation>
        <location evidence="1 8">Cell membrane</location>
        <topology evidence="1 8">Multi-pass membrane protein</topology>
    </subcellularLocation>
</comment>
<feature type="transmembrane region" description="Helical" evidence="8">
    <location>
        <begin position="17"/>
        <end position="36"/>
    </location>
</feature>
<dbReference type="PANTHER" id="PTHR30330:SF3">
    <property type="entry name" value="TRANSCRIPTIONAL REGULATOR, LRP FAMILY"/>
    <property type="match status" value="1"/>
</dbReference>
<dbReference type="NCBIfam" id="TIGR00835">
    <property type="entry name" value="agcS"/>
    <property type="match status" value="1"/>
</dbReference>
<feature type="transmembrane region" description="Helical" evidence="8">
    <location>
        <begin position="357"/>
        <end position="376"/>
    </location>
</feature>
<accession>A0A9E6ZMJ2</accession>